<accession>A0A1S2LF03</accession>
<dbReference type="SMART" id="SM00257">
    <property type="entry name" value="LysM"/>
    <property type="match status" value="1"/>
</dbReference>
<dbReference type="InterPro" id="IPR014256">
    <property type="entry name" value="Spore_VI_D"/>
</dbReference>
<gene>
    <name evidence="3" type="ORF">BKP35_14465</name>
</gene>
<feature type="domain" description="LysM" evidence="2">
    <location>
        <begin position="416"/>
        <end position="459"/>
    </location>
</feature>
<dbReference type="OrthoDB" id="2966368at2"/>
<dbReference type="Proteomes" id="UP000180098">
    <property type="component" value="Unassembled WGS sequence"/>
</dbReference>
<evidence type="ECO:0000259" key="2">
    <source>
        <dbReference type="PROSITE" id="PS51782"/>
    </source>
</evidence>
<feature type="compositionally biased region" description="Acidic residues" evidence="1">
    <location>
        <begin position="260"/>
        <end position="293"/>
    </location>
</feature>
<sequence>MTQDHSSKLSFSIEESVWLNKGQEVDEIVSLSLDPEITVEENGEYVLIRGGLKLTGEYRSNGKSEVNDEESLSLSNQVEFRSIEEVTLNEDGTGEIRHNFPIDVTIPQERINSLDDIYVLVESFDYDLPDRGCIQLTADVAITGMSTGYQAPQKVVEENNFVDERFNEEVADESEVNEEVDHVEEAYEEVGDASDGNIENVVDDASSDEERTFHYESYNEEENVENETVDQTSDEINRNYDQLENDSIEEAVEEPSLQQNEDEYENRDDNEEQDDQEVEQVADEVEDEVEEVAEIEHEETPAPSVSFGIIKDRPKQEAKQTEGDNQEEEPQAKEEQSYSTLKSLVGENVRQKFSGVVEEKKRSEQEVSNADNAHEDHSENEVAEQVDETKPPREENALYLTKMLTKGEGEEFKKLKMCIIQEDETLNTIAERYEINPSTLIRVNRLNDSNVEEGQILYIPVTQ</sequence>
<dbReference type="Gene3D" id="3.10.350.10">
    <property type="entry name" value="LysM domain"/>
    <property type="match status" value="1"/>
</dbReference>
<comment type="caution">
    <text evidence="3">The sequence shown here is derived from an EMBL/GenBank/DDBJ whole genome shotgun (WGS) entry which is preliminary data.</text>
</comment>
<evidence type="ECO:0000256" key="1">
    <source>
        <dbReference type="SAM" id="MobiDB-lite"/>
    </source>
</evidence>
<name>A0A1S2LF03_9BACI</name>
<dbReference type="SUPFAM" id="SSF54106">
    <property type="entry name" value="LysM domain"/>
    <property type="match status" value="1"/>
</dbReference>
<evidence type="ECO:0000313" key="3">
    <source>
        <dbReference type="EMBL" id="OIJ10297.1"/>
    </source>
</evidence>
<dbReference type="Pfam" id="PF01476">
    <property type="entry name" value="LysM"/>
    <property type="match status" value="1"/>
</dbReference>
<organism evidence="3 4">
    <name type="scientific">Anaerobacillus arseniciselenatis</name>
    <dbReference type="NCBI Taxonomy" id="85682"/>
    <lineage>
        <taxon>Bacteria</taxon>
        <taxon>Bacillati</taxon>
        <taxon>Bacillota</taxon>
        <taxon>Bacilli</taxon>
        <taxon>Bacillales</taxon>
        <taxon>Bacillaceae</taxon>
        <taxon>Anaerobacillus</taxon>
    </lineage>
</organism>
<feature type="region of interest" description="Disordered" evidence="1">
    <location>
        <begin position="250"/>
        <end position="395"/>
    </location>
</feature>
<dbReference type="PROSITE" id="PS51782">
    <property type="entry name" value="LYSM"/>
    <property type="match status" value="1"/>
</dbReference>
<dbReference type="NCBIfam" id="TIGR02907">
    <property type="entry name" value="spore_VI_D"/>
    <property type="match status" value="1"/>
</dbReference>
<dbReference type="CDD" id="cd00118">
    <property type="entry name" value="LysM"/>
    <property type="match status" value="1"/>
</dbReference>
<dbReference type="Pfam" id="PF20918">
    <property type="entry name" value="SPOCS_spoVID-N"/>
    <property type="match status" value="1"/>
</dbReference>
<dbReference type="AlphaFoldDB" id="A0A1S2LF03"/>
<dbReference type="RefSeq" id="WP_071314061.1">
    <property type="nucleotide sequence ID" value="NZ_MLQQ01000040.1"/>
</dbReference>
<reference evidence="3 4" key="1">
    <citation type="submission" date="2016-10" db="EMBL/GenBank/DDBJ databases">
        <title>Draft genome sequences of four alkaliphilic bacteria belonging to the Anaerobacillus genus.</title>
        <authorList>
            <person name="Bassil N.M."/>
            <person name="Lloyd J.R."/>
        </authorList>
    </citation>
    <scope>NUCLEOTIDE SEQUENCE [LARGE SCALE GENOMIC DNA]</scope>
    <source>
        <strain evidence="3 4">DSM 15340</strain>
    </source>
</reference>
<keyword evidence="4" id="KW-1185">Reference proteome</keyword>
<evidence type="ECO:0000313" key="4">
    <source>
        <dbReference type="Proteomes" id="UP000180098"/>
    </source>
</evidence>
<dbReference type="EMBL" id="MLQQ01000040">
    <property type="protein sequence ID" value="OIJ10297.1"/>
    <property type="molecule type" value="Genomic_DNA"/>
</dbReference>
<feature type="compositionally biased region" description="Basic and acidic residues" evidence="1">
    <location>
        <begin position="310"/>
        <end position="322"/>
    </location>
</feature>
<dbReference type="InterPro" id="IPR048862">
    <property type="entry name" value="SPOCS_spoVID_N"/>
</dbReference>
<dbReference type="InterPro" id="IPR018392">
    <property type="entry name" value="LysM"/>
</dbReference>
<protein>
    <submittedName>
        <fullName evidence="3">Stage VI sporulation protein D</fullName>
    </submittedName>
</protein>
<proteinExistence type="predicted"/>
<dbReference type="InterPro" id="IPR036779">
    <property type="entry name" value="LysM_dom_sf"/>
</dbReference>